<dbReference type="OrthoDB" id="9809583at2"/>
<keyword evidence="4" id="KW-1185">Reference proteome</keyword>
<dbReference type="PANTHER" id="PTHR33428:SF14">
    <property type="entry name" value="CARBOXYLESTERASE TYPE B DOMAIN-CONTAINING PROTEIN"/>
    <property type="match status" value="1"/>
</dbReference>
<feature type="domain" description="BD-FAE-like" evidence="2">
    <location>
        <begin position="246"/>
        <end position="393"/>
    </location>
</feature>
<accession>A0A1Y6BPQ1</accession>
<keyword evidence="1" id="KW-0732">Signal</keyword>
<feature type="chain" id="PRO_5012418697" evidence="1">
    <location>
        <begin position="19"/>
        <end position="764"/>
    </location>
</feature>
<dbReference type="SUPFAM" id="SSF53474">
    <property type="entry name" value="alpha/beta-Hydrolases"/>
    <property type="match status" value="1"/>
</dbReference>
<evidence type="ECO:0000259" key="2">
    <source>
        <dbReference type="Pfam" id="PF20434"/>
    </source>
</evidence>
<dbReference type="Gene3D" id="3.40.50.1820">
    <property type="entry name" value="alpha/beta hydrolase"/>
    <property type="match status" value="1"/>
</dbReference>
<evidence type="ECO:0000313" key="3">
    <source>
        <dbReference type="EMBL" id="SMF18943.1"/>
    </source>
</evidence>
<gene>
    <name evidence="3" type="ORF">SAMN06296036_106218</name>
</gene>
<dbReference type="STRING" id="1513793.SAMN06296036_106218"/>
<feature type="signal peptide" evidence="1">
    <location>
        <begin position="1"/>
        <end position="18"/>
    </location>
</feature>
<organism evidence="3 4">
    <name type="scientific">Pseudobacteriovorax antillogorgiicola</name>
    <dbReference type="NCBI Taxonomy" id="1513793"/>
    <lineage>
        <taxon>Bacteria</taxon>
        <taxon>Pseudomonadati</taxon>
        <taxon>Bdellovibrionota</taxon>
        <taxon>Oligoflexia</taxon>
        <taxon>Oligoflexales</taxon>
        <taxon>Pseudobacteriovoracaceae</taxon>
        <taxon>Pseudobacteriovorax</taxon>
    </lineage>
</organism>
<protein>
    <submittedName>
        <fullName evidence="3">Carbohydrate binding domain-containing protein</fullName>
    </submittedName>
</protein>
<dbReference type="SUPFAM" id="SSF49785">
    <property type="entry name" value="Galactose-binding domain-like"/>
    <property type="match status" value="1"/>
</dbReference>
<dbReference type="RefSeq" id="WP_132317721.1">
    <property type="nucleotide sequence ID" value="NZ_FWZT01000006.1"/>
</dbReference>
<evidence type="ECO:0000313" key="4">
    <source>
        <dbReference type="Proteomes" id="UP000192907"/>
    </source>
</evidence>
<dbReference type="InterPro" id="IPR029058">
    <property type="entry name" value="AB_hydrolase_fold"/>
</dbReference>
<dbReference type="Gene3D" id="2.60.120.260">
    <property type="entry name" value="Galactose-binding domain-like"/>
    <property type="match status" value="1"/>
</dbReference>
<dbReference type="Proteomes" id="UP000192907">
    <property type="component" value="Unassembled WGS sequence"/>
</dbReference>
<dbReference type="PANTHER" id="PTHR33428">
    <property type="entry name" value="CHLOROPHYLLASE-2, CHLOROPLASTIC"/>
    <property type="match status" value="1"/>
</dbReference>
<dbReference type="InterPro" id="IPR049492">
    <property type="entry name" value="BD-FAE-like_dom"/>
</dbReference>
<sequence>MRKLLVACLTFMSGFASANAELIENPSFDLGLENWSTNNGGVKDQGYFEAYIQESGDAWEGNLSYGLPIEDKKYKLRFRAKSDRSRDLLAGIGMFHSPWTAELETVRLGQEWTRFELTLQSNFGADDESRVIFDFGHQKGLVQIDDVSLTILDSSANPHPVISYGPYQTTRQVYAPLNLDYQDLVTNPIIEMSGTSYTSVTNFADYHMFNNAMYRSAQIDMSSFGLGNDKIYPARVEAAPLTGVFYKPESLERPAPLAIFLHGNHSPQERSGPGYEPYCESLASHGFIAVTVDMNFMNEGSNNEARAILLLEHLKQFKIWNDDPQHELYQKIDMNQVMVVGHSRGGRAAALAPVFNQYSLKGQSQAYFATSDSSSIAIDGSVVNGFGPWDFKIKTVVALAPTTNISPVSQDGTRTPDYDFAVPANYFHVNGGRDGDVGRTSGYKTYYNANPIEDLSTTSPSPYEKGLLYVRHGNHNGFNSVWAEHPEYSLSCSRYILCYDSRKTLCKDDQLAIARAYIQAVALGSHLGDESITQVLKDKNSLQQILPRNVLQGDCETPLGSLKLTQAYHGKDRLFIQHFEGGDNESVFVENDLGITGHSTYTGSCESSFEEIVSGRGLKLSCPEGASESVYSLYFDESIPRFDSRGERLDILSFDFRHLARKADVHIKVRIVDDQQNAHELSTRDLFSEGHWQAPTDYLVFFGGYNPWSIVLEQTVRVPFDRFSSHIDTNGIQQIDLVLPGNLRNLLGEPIDISYILDNIYLTR</sequence>
<name>A0A1Y6BPQ1_9BACT</name>
<reference evidence="4" key="1">
    <citation type="submission" date="2017-04" db="EMBL/GenBank/DDBJ databases">
        <authorList>
            <person name="Varghese N."/>
            <person name="Submissions S."/>
        </authorList>
    </citation>
    <scope>NUCLEOTIDE SEQUENCE [LARGE SCALE GENOMIC DNA]</scope>
    <source>
        <strain evidence="4">RKEM611</strain>
    </source>
</reference>
<dbReference type="Pfam" id="PF20434">
    <property type="entry name" value="BD-FAE"/>
    <property type="match status" value="1"/>
</dbReference>
<evidence type="ECO:0000256" key="1">
    <source>
        <dbReference type="SAM" id="SignalP"/>
    </source>
</evidence>
<dbReference type="AlphaFoldDB" id="A0A1Y6BPQ1"/>
<dbReference type="EMBL" id="FWZT01000006">
    <property type="protein sequence ID" value="SMF18943.1"/>
    <property type="molecule type" value="Genomic_DNA"/>
</dbReference>
<proteinExistence type="predicted"/>
<dbReference type="InterPro" id="IPR008979">
    <property type="entry name" value="Galactose-bd-like_sf"/>
</dbReference>